<name>I0YKN2_COCSC</name>
<dbReference type="InterPro" id="IPR013320">
    <property type="entry name" value="ConA-like_dom_sf"/>
</dbReference>
<organism evidence="11 12">
    <name type="scientific">Coccomyxa subellipsoidea (strain C-169)</name>
    <name type="common">Green microalga</name>
    <dbReference type="NCBI Taxonomy" id="574566"/>
    <lineage>
        <taxon>Eukaryota</taxon>
        <taxon>Viridiplantae</taxon>
        <taxon>Chlorophyta</taxon>
        <taxon>core chlorophytes</taxon>
        <taxon>Trebouxiophyceae</taxon>
        <taxon>Trebouxiophyceae incertae sedis</taxon>
        <taxon>Coccomyxaceae</taxon>
        <taxon>Coccomyxa</taxon>
        <taxon>Coccomyxa subellipsoidea</taxon>
    </lineage>
</organism>
<comment type="cofactor">
    <cofactor evidence="1">
        <name>Ca(2+)</name>
        <dbReference type="ChEBI" id="CHEBI:29108"/>
    </cofactor>
</comment>
<sequence length="927" mass="102418">MSYALESKSSDAKARDEAFNHFVVFDAYDLIACHDFQYLDLWPDTDNVSCMSAFNRTHTANYIDRTGGWHHLAVTWTKAGNGRTRIYKDGLLMAETASGKTKPLQSGGAFMLGGEQDCYGGCTDAGQAFYGLMDEVRLWKVERSHDDILRYMRRTGGSLDNHADLIAYWKFDEPDGADGLTSAHLVAKDSSGNGNDLPLDGKQLSTGSLNFANNYAFNPAMVNMPEKDFTVEFWARTPAYDEDTTTNSFTTLFSYATHTQRKNIFSGGVTDSVFTDDAIRVEKYYEEFRNTRDLDYLDIQTRGSITVHINSNRDGNGRRFENWLDYNVQWLDGDWHHIAVTWEGNSGLTAMYFDGEPQKPFWRATGGQVEQQDPALGGVDSHLAWGTDRQNHGSLVLGQNQECYGACFSPSESLSGDMAALRIWGRAKNQEDIRADMFSEKPGTELDLLTMYNFRSQDISKGHLGKEMVSDSRGSHDNKLELWGDTPRWEYSTAPLMEWDSGAALAPANPGSRGHALHLNDQQALMMTGFKEWPRDAITVEFWMLSVDKCRKGVPFSYATGGYERADNTFLILNYNDWFAACFVMYQQFHCSKVFGRGISVMEDEGQLSDHTAGMSSTDGSWHHIAVTWQSSDGSASLYDNGRKVWTVTRGKGKHMPSGGTLIVGREQDCVGGCFDSAPGASGKLDRMRDQEYGAQDFYGAIDELRIWRTVRTQDQIKQGMATAAERAGAEGDGAVSDHDPDLMAYWKFDEGAGFLVKDSTGRGHDLYLTGEPRWQVVKWLSVCGNGIVEGAEECDDGDTDDGDGCSAQCKVEEGWQCTGESPSECWPNDQAGKHAGPGAHSGDSSGQSAQGGNSKSGSGGHTVAIVLSIIFTVLVLGCLGVGLLYRHSLMEAFPGVEESVRDLGSRLRGRQRGTLYQARPCPSDWS</sequence>
<keyword evidence="2" id="KW-0479">Metal-binding</keyword>
<dbReference type="eggNOG" id="ENOG502R76S">
    <property type="taxonomic scope" value="Eukaryota"/>
</dbReference>
<dbReference type="GO" id="GO:0046872">
    <property type="term" value="F:metal ion binding"/>
    <property type="evidence" value="ECO:0007669"/>
    <property type="project" value="UniProtKB-KW"/>
</dbReference>
<proteinExistence type="predicted"/>
<keyword evidence="6" id="KW-1015">Disulfide bond</keyword>
<feature type="compositionally biased region" description="Low complexity" evidence="8">
    <location>
        <begin position="839"/>
        <end position="857"/>
    </location>
</feature>
<dbReference type="GeneID" id="17036901"/>
<evidence type="ECO:0000256" key="9">
    <source>
        <dbReference type="SAM" id="Phobius"/>
    </source>
</evidence>
<gene>
    <name evidence="11" type="ORF">COCSUDRAFT_45084</name>
</gene>
<dbReference type="Gene3D" id="2.60.120.200">
    <property type="match status" value="3"/>
</dbReference>
<evidence type="ECO:0000256" key="7">
    <source>
        <dbReference type="ARBA" id="ARBA00023180"/>
    </source>
</evidence>
<reference evidence="11 12" key="1">
    <citation type="journal article" date="2012" name="Genome Biol.">
        <title>The genome of the polar eukaryotic microalga coccomyxa subellipsoidea reveals traits of cold adaptation.</title>
        <authorList>
            <person name="Blanc G."/>
            <person name="Agarkova I."/>
            <person name="Grimwood J."/>
            <person name="Kuo A."/>
            <person name="Brueggeman A."/>
            <person name="Dunigan D."/>
            <person name="Gurnon J."/>
            <person name="Ladunga I."/>
            <person name="Lindquist E."/>
            <person name="Lucas S."/>
            <person name="Pangilinan J."/>
            <person name="Proschold T."/>
            <person name="Salamov A."/>
            <person name="Schmutz J."/>
            <person name="Weeks D."/>
            <person name="Yamada T."/>
            <person name="Claverie J.M."/>
            <person name="Grigoriev I."/>
            <person name="Van Etten J."/>
            <person name="Lomsadze A."/>
            <person name="Borodovsky M."/>
        </authorList>
    </citation>
    <scope>NUCLEOTIDE SEQUENCE [LARGE SCALE GENOMIC DNA]</scope>
    <source>
        <strain evidence="11 12">C-169</strain>
    </source>
</reference>
<dbReference type="Pfam" id="PF13948">
    <property type="entry name" value="DUF4215"/>
    <property type="match status" value="1"/>
</dbReference>
<evidence type="ECO:0000256" key="1">
    <source>
        <dbReference type="ARBA" id="ARBA00001913"/>
    </source>
</evidence>
<feature type="transmembrane region" description="Helical" evidence="9">
    <location>
        <begin position="864"/>
        <end position="886"/>
    </location>
</feature>
<dbReference type="InterPro" id="IPR051360">
    <property type="entry name" value="Neuronal_Pentraxin_Related"/>
</dbReference>
<keyword evidence="3" id="KW-0732">Signal</keyword>
<dbReference type="PANTHER" id="PTHR19277:SF125">
    <property type="entry name" value="B6"/>
    <property type="match status" value="1"/>
</dbReference>
<comment type="caution">
    <text evidence="11">The sequence shown here is derived from an EMBL/GenBank/DDBJ whole genome shotgun (WGS) entry which is preliminary data.</text>
</comment>
<dbReference type="SMART" id="SM00159">
    <property type="entry name" value="PTX"/>
    <property type="match status" value="1"/>
</dbReference>
<protein>
    <submittedName>
        <fullName evidence="11">Concanavalin A-like lectin/glucanase</fullName>
    </submittedName>
</protein>
<keyword evidence="5" id="KW-0106">Calcium</keyword>
<feature type="domain" description="Pentraxin (PTX)" evidence="10">
    <location>
        <begin position="522"/>
        <end position="742"/>
    </location>
</feature>
<evidence type="ECO:0000313" key="11">
    <source>
        <dbReference type="EMBL" id="EIE18951.1"/>
    </source>
</evidence>
<keyword evidence="9" id="KW-0472">Membrane</keyword>
<dbReference type="STRING" id="574566.I0YKN2"/>
<evidence type="ECO:0000256" key="2">
    <source>
        <dbReference type="ARBA" id="ARBA00022723"/>
    </source>
</evidence>
<dbReference type="NCBIfam" id="TIGR02232">
    <property type="entry name" value="myxo_disulf_rpt"/>
    <property type="match status" value="1"/>
</dbReference>
<keyword evidence="9" id="KW-1133">Transmembrane helix</keyword>
<dbReference type="EMBL" id="AGSI01000021">
    <property type="protein sequence ID" value="EIE18951.1"/>
    <property type="molecule type" value="Genomic_DNA"/>
</dbReference>
<dbReference type="Pfam" id="PF00354">
    <property type="entry name" value="Pentaxin"/>
    <property type="match status" value="2"/>
</dbReference>
<dbReference type="InterPro" id="IPR001759">
    <property type="entry name" value="PTX_dom"/>
</dbReference>
<dbReference type="PANTHER" id="PTHR19277">
    <property type="entry name" value="PENTRAXIN"/>
    <property type="match status" value="1"/>
</dbReference>
<dbReference type="Proteomes" id="UP000007264">
    <property type="component" value="Unassembled WGS sequence"/>
</dbReference>
<dbReference type="InterPro" id="IPR011936">
    <property type="entry name" value="Myxo_disulph_rpt"/>
</dbReference>
<dbReference type="GO" id="GO:0030246">
    <property type="term" value="F:carbohydrate binding"/>
    <property type="evidence" value="ECO:0007669"/>
    <property type="project" value="UniProtKB-KW"/>
</dbReference>
<keyword evidence="9" id="KW-0812">Transmembrane</keyword>
<keyword evidence="12" id="KW-1185">Reference proteome</keyword>
<evidence type="ECO:0000256" key="3">
    <source>
        <dbReference type="ARBA" id="ARBA00022729"/>
    </source>
</evidence>
<keyword evidence="7" id="KW-0325">Glycoprotein</keyword>
<evidence type="ECO:0000256" key="6">
    <source>
        <dbReference type="ARBA" id="ARBA00023157"/>
    </source>
</evidence>
<keyword evidence="4" id="KW-0677">Repeat</keyword>
<dbReference type="RefSeq" id="XP_005643495.1">
    <property type="nucleotide sequence ID" value="XM_005643438.1"/>
</dbReference>
<dbReference type="AlphaFoldDB" id="I0YKN2"/>
<evidence type="ECO:0000256" key="4">
    <source>
        <dbReference type="ARBA" id="ARBA00022737"/>
    </source>
</evidence>
<dbReference type="Pfam" id="PF13385">
    <property type="entry name" value="Laminin_G_3"/>
    <property type="match status" value="1"/>
</dbReference>
<evidence type="ECO:0000313" key="12">
    <source>
        <dbReference type="Proteomes" id="UP000007264"/>
    </source>
</evidence>
<evidence type="ECO:0000259" key="10">
    <source>
        <dbReference type="SMART" id="SM00159"/>
    </source>
</evidence>
<feature type="region of interest" description="Disordered" evidence="8">
    <location>
        <begin position="829"/>
        <end position="858"/>
    </location>
</feature>
<evidence type="ECO:0000256" key="5">
    <source>
        <dbReference type="ARBA" id="ARBA00022837"/>
    </source>
</evidence>
<dbReference type="OrthoDB" id="89765at2759"/>
<accession>I0YKN2</accession>
<evidence type="ECO:0000256" key="8">
    <source>
        <dbReference type="SAM" id="MobiDB-lite"/>
    </source>
</evidence>
<dbReference type="KEGG" id="csl:COCSUDRAFT_45084"/>
<dbReference type="SUPFAM" id="SSF49899">
    <property type="entry name" value="Concanavalin A-like lectins/glucanases"/>
    <property type="match status" value="3"/>
</dbReference>